<keyword evidence="3" id="KW-1185">Reference proteome</keyword>
<reference evidence="2" key="2">
    <citation type="submission" date="2022-01" db="EMBL/GenBank/DDBJ databases">
        <authorList>
            <person name="Yamashiro T."/>
            <person name="Shiraishi A."/>
            <person name="Satake H."/>
            <person name="Nakayama K."/>
        </authorList>
    </citation>
    <scope>NUCLEOTIDE SEQUENCE</scope>
</reference>
<keyword evidence="1" id="KW-0812">Transmembrane</keyword>
<evidence type="ECO:0000313" key="2">
    <source>
        <dbReference type="EMBL" id="GJT86937.1"/>
    </source>
</evidence>
<evidence type="ECO:0008006" key="4">
    <source>
        <dbReference type="Google" id="ProtNLM"/>
    </source>
</evidence>
<reference evidence="2" key="1">
    <citation type="journal article" date="2022" name="Int. J. Mol. Sci.">
        <title>Draft Genome of Tanacetum Coccineum: Genomic Comparison of Closely Related Tanacetum-Family Plants.</title>
        <authorList>
            <person name="Yamashiro T."/>
            <person name="Shiraishi A."/>
            <person name="Nakayama K."/>
            <person name="Satake H."/>
        </authorList>
    </citation>
    <scope>NUCLEOTIDE SEQUENCE</scope>
</reference>
<keyword evidence="1" id="KW-1133">Transmembrane helix</keyword>
<gene>
    <name evidence="2" type="ORF">Tco_1068654</name>
</gene>
<keyword evidence="1" id="KW-0472">Membrane</keyword>
<proteinExistence type="predicted"/>
<dbReference type="Proteomes" id="UP001151760">
    <property type="component" value="Unassembled WGS sequence"/>
</dbReference>
<evidence type="ECO:0000313" key="3">
    <source>
        <dbReference type="Proteomes" id="UP001151760"/>
    </source>
</evidence>
<dbReference type="EMBL" id="BQNB010019593">
    <property type="protein sequence ID" value="GJT86937.1"/>
    <property type="molecule type" value="Genomic_DNA"/>
</dbReference>
<organism evidence="2 3">
    <name type="scientific">Tanacetum coccineum</name>
    <dbReference type="NCBI Taxonomy" id="301880"/>
    <lineage>
        <taxon>Eukaryota</taxon>
        <taxon>Viridiplantae</taxon>
        <taxon>Streptophyta</taxon>
        <taxon>Embryophyta</taxon>
        <taxon>Tracheophyta</taxon>
        <taxon>Spermatophyta</taxon>
        <taxon>Magnoliopsida</taxon>
        <taxon>eudicotyledons</taxon>
        <taxon>Gunneridae</taxon>
        <taxon>Pentapetalae</taxon>
        <taxon>asterids</taxon>
        <taxon>campanulids</taxon>
        <taxon>Asterales</taxon>
        <taxon>Asteraceae</taxon>
        <taxon>Asteroideae</taxon>
        <taxon>Anthemideae</taxon>
        <taxon>Anthemidinae</taxon>
        <taxon>Tanacetum</taxon>
    </lineage>
</organism>
<accession>A0ABQ5HI85</accession>
<feature type="transmembrane region" description="Helical" evidence="1">
    <location>
        <begin position="89"/>
        <end position="115"/>
    </location>
</feature>
<evidence type="ECO:0000256" key="1">
    <source>
        <dbReference type="SAM" id="Phobius"/>
    </source>
</evidence>
<name>A0ABQ5HI85_9ASTR</name>
<protein>
    <recommendedName>
        <fullName evidence="4">Transmembrane protein</fullName>
    </recommendedName>
</protein>
<comment type="caution">
    <text evidence="2">The sequence shown here is derived from an EMBL/GenBank/DDBJ whole genome shotgun (WGS) entry which is preliminary data.</text>
</comment>
<sequence>MVGCEGKYVGRGVVFFWVGRMERDGDEVDGEGAAEAWDARGLEAGDDGRRVVDMSDDEDGSDKMRCWGVGGIVRAHGGDDTRGDWVRRLCCYGLGVFLASMLFLLWGYVAGLFLLSQTRGVDVLMGVDDVVGCAVRLAGGLDC</sequence>